<dbReference type="OMA" id="HRKHKRC"/>
<dbReference type="Pfam" id="PF00001">
    <property type="entry name" value="7tm_1"/>
    <property type="match status" value="1"/>
</dbReference>
<gene>
    <name evidence="15" type="ORF">RDWZM_008764</name>
</gene>
<feature type="compositionally biased region" description="Low complexity" evidence="12">
    <location>
        <begin position="1038"/>
        <end position="1051"/>
    </location>
</feature>
<dbReference type="PRINTS" id="PR00237">
    <property type="entry name" value="GPCRRHODOPSN"/>
</dbReference>
<feature type="transmembrane region" description="Helical" evidence="13">
    <location>
        <begin position="498"/>
        <end position="520"/>
    </location>
</feature>
<evidence type="ECO:0000256" key="7">
    <source>
        <dbReference type="ARBA" id="ARBA00022989"/>
    </source>
</evidence>
<comment type="similarity">
    <text evidence="2">Belongs to the G-protein coupled receptor 1 family.</text>
</comment>
<keyword evidence="10" id="KW-0675">Receptor</keyword>
<evidence type="ECO:0000256" key="11">
    <source>
        <dbReference type="ARBA" id="ARBA00023224"/>
    </source>
</evidence>
<feature type="transmembrane region" description="Helical" evidence="13">
    <location>
        <begin position="452"/>
        <end position="477"/>
    </location>
</feature>
<dbReference type="InterPro" id="IPR032675">
    <property type="entry name" value="LRR_dom_sf"/>
</dbReference>
<proteinExistence type="inferred from homology"/>
<feature type="region of interest" description="Disordered" evidence="12">
    <location>
        <begin position="729"/>
        <end position="771"/>
    </location>
</feature>
<dbReference type="AlphaFoldDB" id="A0A9Q0M515"/>
<sequence>MEVLHADSLQHYVNLTEIYMSNMAKLHLIEAGAFSHLPQLMTIYIKMAPVLKFIPDGVFFGSISKLMHLKVIHSGIEQMPMIYQGKSDHIISMMSLKGNKKLVYLEEMAFSGLKFLRELDLSQTSITKLPTIGLSDSLEILRITDTFTMKEIPFVYNFKRMKEAHLTYPYHCCAFQFPANHNPVEYARLKRLFNTDRYCMGKKLSRTNGSTRLRQSENDEEVDKYGFRTQFSQPIDNELPGKFGTPHTSITPKQEFCGDISSQMPTLRCFPTPDAFNPCEDVMGNNILRILVWLVVVAAVLGNSAVIIVLISGRFTFSVSKFLMINLAIADLMMGVYLSIIAVMDLRTMGVYFNYAIDWQHGIGCKLTGFITVLASELSIFTLTLITMERWFAITYAIQLNRRLHLGVAVKFMFGGWIYALLMASLPLFGVSSYSKTSICLPMEHRNIADNIYLITLLSINCFAFVLIAVCYGKMYISIISQKTRATMNDMTIAKRMSLLVVTDFICWAPIAFFGLTAIAGYPLIDVPHSKFLLVTFYPLNSCANPFLYAILTKQYRRDFFILLSRYGMCTQQAMLYKNTTRHNLNYHHHHHHQNHYHHRCESPRDSSEATPRANHLLKTNAGSIFSQLSCDGQNVHLYKYICKGHHHHHYCGMQHNSQASQGPNANNVSSIAMHSHCCSEHEQSSEHDIEPSDQACCSKYDQECVDSKSGSVASLTADKCKHRKHKRCHNLHHQHHHGHHHHHHRHHHHGQNRNPNHGNHQTNRGQCTSNRSQTRNECQCAKRRCTAGNLVRNDTSPSCCHSAVFSTVNIYPELSSDRYSDSRRQEQSCEQCSCQVESSSNENEQGPSSKLAIKEERSSQSREKNSSSDQVHIVRGGKDGVHNGRVIYTRNKSIAGGMCQPTISKMNDAKFKQKRSLPFIGLFERISFSKIGRLRTNKARPKNGSNRRPIAACSGNSSPYSSNSSCHHIRPVRCHHHRCCQHLAVPRQLNYNSENIQSENSGVTNRLPIEEQREILRQALQESTTVQEAVAVVEELSSGTRVSMKSSSSSNKPTQTDIKETSDPVQSSES</sequence>
<dbReference type="PANTHER" id="PTHR24372">
    <property type="entry name" value="GLYCOPROTEIN HORMONE RECEPTOR"/>
    <property type="match status" value="1"/>
</dbReference>
<keyword evidence="4" id="KW-0433">Leucine-rich repeat</keyword>
<dbReference type="InterPro" id="IPR000276">
    <property type="entry name" value="GPCR_Rhodpsn"/>
</dbReference>
<feature type="domain" description="G-protein coupled receptors family 1 profile" evidence="14">
    <location>
        <begin position="302"/>
        <end position="549"/>
    </location>
</feature>
<feature type="compositionally biased region" description="Basic and acidic residues" evidence="12">
    <location>
        <begin position="853"/>
        <end position="867"/>
    </location>
</feature>
<comment type="subcellular location">
    <subcellularLocation>
        <location evidence="1">Cell membrane</location>
        <topology evidence="1">Multi-pass membrane protein</topology>
    </subcellularLocation>
</comment>
<keyword evidence="9 13" id="KW-0472">Membrane</keyword>
<keyword evidence="5 13" id="KW-0812">Transmembrane</keyword>
<evidence type="ECO:0000313" key="16">
    <source>
        <dbReference type="Proteomes" id="UP001142055"/>
    </source>
</evidence>
<protein>
    <recommendedName>
        <fullName evidence="14">G-protein coupled receptors family 1 profile domain-containing protein</fullName>
    </recommendedName>
</protein>
<feature type="transmembrane region" description="Helical" evidence="13">
    <location>
        <begin position="367"/>
        <end position="387"/>
    </location>
</feature>
<dbReference type="PRINTS" id="PR00373">
    <property type="entry name" value="GLYCHORMONER"/>
</dbReference>
<keyword evidence="8" id="KW-0297">G-protein coupled receptor</keyword>
<name>A0A9Q0M515_BLOTA</name>
<evidence type="ECO:0000259" key="14">
    <source>
        <dbReference type="PROSITE" id="PS50262"/>
    </source>
</evidence>
<evidence type="ECO:0000313" key="15">
    <source>
        <dbReference type="EMBL" id="KAJ6217607.1"/>
    </source>
</evidence>
<evidence type="ECO:0000256" key="8">
    <source>
        <dbReference type="ARBA" id="ARBA00023040"/>
    </source>
</evidence>
<evidence type="ECO:0000256" key="4">
    <source>
        <dbReference type="ARBA" id="ARBA00022614"/>
    </source>
</evidence>
<dbReference type="InterPro" id="IPR017452">
    <property type="entry name" value="GPCR_Rhodpsn_7TM"/>
</dbReference>
<evidence type="ECO:0000256" key="2">
    <source>
        <dbReference type="ARBA" id="ARBA00010663"/>
    </source>
</evidence>
<dbReference type="FunFam" id="1.20.1070.10:FF:000181">
    <property type="entry name" value="Thyrotropin receptor"/>
    <property type="match status" value="1"/>
</dbReference>
<evidence type="ECO:0000256" key="12">
    <source>
        <dbReference type="SAM" id="MobiDB-lite"/>
    </source>
</evidence>
<feature type="transmembrane region" description="Helical" evidence="13">
    <location>
        <begin position="323"/>
        <end position="344"/>
    </location>
</feature>
<evidence type="ECO:0000256" key="6">
    <source>
        <dbReference type="ARBA" id="ARBA00022737"/>
    </source>
</evidence>
<dbReference type="GO" id="GO:0007189">
    <property type="term" value="P:adenylate cyclase-activating G protein-coupled receptor signaling pathway"/>
    <property type="evidence" value="ECO:0007669"/>
    <property type="project" value="TreeGrafter"/>
</dbReference>
<feature type="compositionally biased region" description="Low complexity" evidence="12">
    <location>
        <begin position="753"/>
        <end position="762"/>
    </location>
</feature>
<reference evidence="15" key="1">
    <citation type="submission" date="2022-12" db="EMBL/GenBank/DDBJ databases">
        <title>Genome assemblies of Blomia tropicalis.</title>
        <authorList>
            <person name="Cui Y."/>
        </authorList>
    </citation>
    <scope>NUCLEOTIDE SEQUENCE</scope>
    <source>
        <tissue evidence="15">Adult mites</tissue>
    </source>
</reference>
<keyword evidence="7 13" id="KW-1133">Transmembrane helix</keyword>
<dbReference type="CDD" id="cd15136">
    <property type="entry name" value="7tmA_Glyco_hormone_R"/>
    <property type="match status" value="1"/>
</dbReference>
<dbReference type="Gene3D" id="1.20.1070.10">
    <property type="entry name" value="Rhodopsin 7-helix transmembrane proteins"/>
    <property type="match status" value="1"/>
</dbReference>
<accession>A0A9Q0M515</accession>
<feature type="region of interest" description="Disordered" evidence="12">
    <location>
        <begin position="1038"/>
        <end position="1071"/>
    </location>
</feature>
<dbReference type="SUPFAM" id="SSF81321">
    <property type="entry name" value="Family A G protein-coupled receptor-like"/>
    <property type="match status" value="1"/>
</dbReference>
<feature type="region of interest" description="Disordered" evidence="12">
    <location>
        <begin position="840"/>
        <end position="885"/>
    </location>
</feature>
<evidence type="ECO:0000256" key="1">
    <source>
        <dbReference type="ARBA" id="ARBA00004651"/>
    </source>
</evidence>
<evidence type="ECO:0000256" key="3">
    <source>
        <dbReference type="ARBA" id="ARBA00022475"/>
    </source>
</evidence>
<keyword evidence="16" id="KW-1185">Reference proteome</keyword>
<dbReference type="GO" id="GO:0009755">
    <property type="term" value="P:hormone-mediated signaling pathway"/>
    <property type="evidence" value="ECO:0007669"/>
    <property type="project" value="TreeGrafter"/>
</dbReference>
<keyword evidence="11" id="KW-0807">Transducer</keyword>
<dbReference type="GO" id="GO:0005886">
    <property type="term" value="C:plasma membrane"/>
    <property type="evidence" value="ECO:0007669"/>
    <property type="project" value="UniProtKB-SubCell"/>
</dbReference>
<dbReference type="PROSITE" id="PS50262">
    <property type="entry name" value="G_PROTEIN_RECEP_F1_2"/>
    <property type="match status" value="1"/>
</dbReference>
<evidence type="ECO:0000256" key="5">
    <source>
        <dbReference type="ARBA" id="ARBA00022692"/>
    </source>
</evidence>
<keyword evidence="6" id="KW-0677">Repeat</keyword>
<dbReference type="Gene3D" id="3.80.10.10">
    <property type="entry name" value="Ribonuclease Inhibitor"/>
    <property type="match status" value="1"/>
</dbReference>
<feature type="transmembrane region" description="Helical" evidence="13">
    <location>
        <begin position="290"/>
        <end position="311"/>
    </location>
</feature>
<dbReference type="GO" id="GO:0008528">
    <property type="term" value="F:G protein-coupled peptide receptor activity"/>
    <property type="evidence" value="ECO:0007669"/>
    <property type="project" value="TreeGrafter"/>
</dbReference>
<dbReference type="SUPFAM" id="SSF52058">
    <property type="entry name" value="L domain-like"/>
    <property type="match status" value="1"/>
</dbReference>
<dbReference type="Proteomes" id="UP001142055">
    <property type="component" value="Chromosome 3"/>
</dbReference>
<organism evidence="15 16">
    <name type="scientific">Blomia tropicalis</name>
    <name type="common">Mite</name>
    <dbReference type="NCBI Taxonomy" id="40697"/>
    <lineage>
        <taxon>Eukaryota</taxon>
        <taxon>Metazoa</taxon>
        <taxon>Ecdysozoa</taxon>
        <taxon>Arthropoda</taxon>
        <taxon>Chelicerata</taxon>
        <taxon>Arachnida</taxon>
        <taxon>Acari</taxon>
        <taxon>Acariformes</taxon>
        <taxon>Sarcoptiformes</taxon>
        <taxon>Astigmata</taxon>
        <taxon>Glycyphagoidea</taxon>
        <taxon>Echimyopodidae</taxon>
        <taxon>Blomia</taxon>
    </lineage>
</organism>
<evidence type="ECO:0000256" key="13">
    <source>
        <dbReference type="SAM" id="Phobius"/>
    </source>
</evidence>
<dbReference type="PANTHER" id="PTHR24372:SF74">
    <property type="entry name" value="LP13728P"/>
    <property type="match status" value="1"/>
</dbReference>
<dbReference type="PROSITE" id="PS00237">
    <property type="entry name" value="G_PROTEIN_RECEP_F1_1"/>
    <property type="match status" value="1"/>
</dbReference>
<evidence type="ECO:0000256" key="9">
    <source>
        <dbReference type="ARBA" id="ARBA00023136"/>
    </source>
</evidence>
<keyword evidence="3" id="KW-1003">Cell membrane</keyword>
<dbReference type="InterPro" id="IPR002131">
    <property type="entry name" value="Gphrmn_rcpt_fam"/>
</dbReference>
<comment type="caution">
    <text evidence="15">The sequence shown here is derived from an EMBL/GenBank/DDBJ whole genome shotgun (WGS) entry which is preliminary data.</text>
</comment>
<feature type="compositionally biased region" description="Basic residues" evidence="12">
    <location>
        <begin position="729"/>
        <end position="752"/>
    </location>
</feature>
<evidence type="ECO:0000256" key="10">
    <source>
        <dbReference type="ARBA" id="ARBA00023170"/>
    </source>
</evidence>
<dbReference type="GO" id="GO:0016500">
    <property type="term" value="F:protein-hormone receptor activity"/>
    <property type="evidence" value="ECO:0007669"/>
    <property type="project" value="InterPro"/>
</dbReference>
<dbReference type="EMBL" id="JAPWDV010000003">
    <property type="protein sequence ID" value="KAJ6217607.1"/>
    <property type="molecule type" value="Genomic_DNA"/>
</dbReference>
<feature type="transmembrane region" description="Helical" evidence="13">
    <location>
        <begin position="408"/>
        <end position="432"/>
    </location>
</feature>
<feature type="region of interest" description="Disordered" evidence="12">
    <location>
        <begin position="938"/>
        <end position="958"/>
    </location>
</feature>